<dbReference type="InterPro" id="IPR016772">
    <property type="entry name" value="UCP020408"/>
</dbReference>
<comment type="similarity">
    <text evidence="1">Belongs to the UPF0751 family.</text>
</comment>
<feature type="coiled-coil region" evidence="2">
    <location>
        <begin position="193"/>
        <end position="287"/>
    </location>
</feature>
<keyword evidence="4" id="KW-1185">Reference proteome</keyword>
<evidence type="ECO:0000313" key="4">
    <source>
        <dbReference type="Proteomes" id="UP001055156"/>
    </source>
</evidence>
<dbReference type="Proteomes" id="UP001055156">
    <property type="component" value="Unassembled WGS sequence"/>
</dbReference>
<accession>A0ABQ4T8M3</accession>
<name>A0ABQ4T8M3_METOR</name>
<sequence>MGTRVAYGSHLDGPALRALQAKGVRPAFAPVSASPEVVAPAEIGAPPERRRERIWELSETLHCSIVGTCLSTADARSLLAKLGVAEARSMREHRLHGEVVHLARRRDGGGRLLQKMLDRRHEREIRRFDRAESAEAVRALWRASLERGEIPGAYWAAITHPATDWPLVQDIFGEVHMLSHLVGQSNRADIRRLRQLEGDLAEREERIAAQETRIRALTGERDDLEARRRESLATRAVAQASPAKPDTAMRAALDALEARLARECAHAEALEEKLAVLMRASAQLSGALETELARRGALEAELAALEGLLGGEEATAQAPEPGEARLAGRRLLYVGGRPRQVARLRRFVEARDGTLLSHDGGLEDSMSLLPGLVSQSDLVLFPVECVSHEATGLVKRCCEAGGTPFRPVRSASLASFLHAVTAEPLPGRA</sequence>
<organism evidence="3 4">
    <name type="scientific">Methylobacterium organophilum</name>
    <dbReference type="NCBI Taxonomy" id="410"/>
    <lineage>
        <taxon>Bacteria</taxon>
        <taxon>Pseudomonadati</taxon>
        <taxon>Pseudomonadota</taxon>
        <taxon>Alphaproteobacteria</taxon>
        <taxon>Hyphomicrobiales</taxon>
        <taxon>Methylobacteriaceae</taxon>
        <taxon>Methylobacterium</taxon>
    </lineage>
</organism>
<comment type="caution">
    <text evidence="3">The sequence shown here is derived from an EMBL/GenBank/DDBJ whole genome shotgun (WGS) entry which is preliminary data.</text>
</comment>
<evidence type="ECO:0000256" key="1">
    <source>
        <dbReference type="ARBA" id="ARBA00007189"/>
    </source>
</evidence>
<gene>
    <name evidence="3" type="ORF">LKMONMHP_2245</name>
</gene>
<evidence type="ECO:0000256" key="2">
    <source>
        <dbReference type="SAM" id="Coils"/>
    </source>
</evidence>
<reference evidence="3" key="2">
    <citation type="submission" date="2021-08" db="EMBL/GenBank/DDBJ databases">
        <authorList>
            <person name="Tani A."/>
            <person name="Ola A."/>
            <person name="Ogura Y."/>
            <person name="Katsura K."/>
            <person name="Hayashi T."/>
        </authorList>
    </citation>
    <scope>NUCLEOTIDE SEQUENCE</scope>
    <source>
        <strain evidence="3">NBRC 15689</strain>
    </source>
</reference>
<evidence type="ECO:0000313" key="3">
    <source>
        <dbReference type="EMBL" id="GJE27386.1"/>
    </source>
</evidence>
<protein>
    <recommendedName>
        <fullName evidence="5">DUF2325 domain-containing protein</fullName>
    </recommendedName>
</protein>
<proteinExistence type="inferred from homology"/>
<keyword evidence="2" id="KW-0175">Coiled coil</keyword>
<dbReference type="Pfam" id="PF10087">
    <property type="entry name" value="DUF2325"/>
    <property type="match status" value="1"/>
</dbReference>
<dbReference type="EMBL" id="BPQV01000005">
    <property type="protein sequence ID" value="GJE27386.1"/>
    <property type="molecule type" value="Genomic_DNA"/>
</dbReference>
<evidence type="ECO:0008006" key="5">
    <source>
        <dbReference type="Google" id="ProtNLM"/>
    </source>
</evidence>
<reference evidence="3" key="1">
    <citation type="journal article" date="2021" name="Front. Microbiol.">
        <title>Comprehensive Comparative Genomics and Phenotyping of Methylobacterium Species.</title>
        <authorList>
            <person name="Alessa O."/>
            <person name="Ogura Y."/>
            <person name="Fujitani Y."/>
            <person name="Takami H."/>
            <person name="Hayashi T."/>
            <person name="Sahin N."/>
            <person name="Tani A."/>
        </authorList>
    </citation>
    <scope>NUCLEOTIDE SEQUENCE</scope>
    <source>
        <strain evidence="3">NBRC 15689</strain>
    </source>
</reference>